<evidence type="ECO:0000313" key="2">
    <source>
        <dbReference type="Proteomes" id="UP000700596"/>
    </source>
</evidence>
<dbReference type="Proteomes" id="UP000700596">
    <property type="component" value="Unassembled WGS sequence"/>
</dbReference>
<accession>A0A9P9J090</accession>
<dbReference type="OrthoDB" id="3770816at2759"/>
<dbReference type="AlphaFoldDB" id="A0A9P9J090"/>
<gene>
    <name evidence="1" type="ORF">B0J11DRAFT_423899</name>
</gene>
<protein>
    <submittedName>
        <fullName evidence="1">Uncharacterized protein</fullName>
    </submittedName>
</protein>
<reference evidence="1" key="1">
    <citation type="journal article" date="2021" name="Nat. Commun.">
        <title>Genetic determinants of endophytism in the Arabidopsis root mycobiome.</title>
        <authorList>
            <person name="Mesny F."/>
            <person name="Miyauchi S."/>
            <person name="Thiergart T."/>
            <person name="Pickel B."/>
            <person name="Atanasova L."/>
            <person name="Karlsson M."/>
            <person name="Huettel B."/>
            <person name="Barry K.W."/>
            <person name="Haridas S."/>
            <person name="Chen C."/>
            <person name="Bauer D."/>
            <person name="Andreopoulos W."/>
            <person name="Pangilinan J."/>
            <person name="LaButti K."/>
            <person name="Riley R."/>
            <person name="Lipzen A."/>
            <person name="Clum A."/>
            <person name="Drula E."/>
            <person name="Henrissat B."/>
            <person name="Kohler A."/>
            <person name="Grigoriev I.V."/>
            <person name="Martin F.M."/>
            <person name="Hacquard S."/>
        </authorList>
    </citation>
    <scope>NUCLEOTIDE SEQUENCE</scope>
    <source>
        <strain evidence="1">MPI-CAGE-CH-0243</strain>
    </source>
</reference>
<comment type="caution">
    <text evidence="1">The sequence shown here is derived from an EMBL/GenBank/DDBJ whole genome shotgun (WGS) entry which is preliminary data.</text>
</comment>
<keyword evidence="2" id="KW-1185">Reference proteome</keyword>
<organism evidence="1 2">
    <name type="scientific">Dendryphion nanum</name>
    <dbReference type="NCBI Taxonomy" id="256645"/>
    <lineage>
        <taxon>Eukaryota</taxon>
        <taxon>Fungi</taxon>
        <taxon>Dikarya</taxon>
        <taxon>Ascomycota</taxon>
        <taxon>Pezizomycotina</taxon>
        <taxon>Dothideomycetes</taxon>
        <taxon>Pleosporomycetidae</taxon>
        <taxon>Pleosporales</taxon>
        <taxon>Torulaceae</taxon>
        <taxon>Dendryphion</taxon>
    </lineage>
</organism>
<proteinExistence type="predicted"/>
<sequence>MPKNITSHRNCAGHPTESLGLTHLTHSGNHGLTKRNCAYGSYGCQGGYCWKRCGDRGEWCWQATTNGWGSWGRCSADADCVPAAHSDWGCAQGGCGSCGCKC</sequence>
<evidence type="ECO:0000313" key="1">
    <source>
        <dbReference type="EMBL" id="KAH7138646.1"/>
    </source>
</evidence>
<dbReference type="EMBL" id="JAGMWT010000001">
    <property type="protein sequence ID" value="KAH7138646.1"/>
    <property type="molecule type" value="Genomic_DNA"/>
</dbReference>
<name>A0A9P9J090_9PLEO</name>